<accession>A0A7W8EDB0</accession>
<feature type="compositionally biased region" description="Acidic residues" evidence="1">
    <location>
        <begin position="13"/>
        <end position="22"/>
    </location>
</feature>
<gene>
    <name evidence="2" type="ORF">HNR40_001839</name>
</gene>
<proteinExistence type="predicted"/>
<keyword evidence="3" id="KW-1185">Reference proteome</keyword>
<dbReference type="Proteomes" id="UP000568380">
    <property type="component" value="Unassembled WGS sequence"/>
</dbReference>
<evidence type="ECO:0000256" key="1">
    <source>
        <dbReference type="SAM" id="MobiDB-lite"/>
    </source>
</evidence>
<feature type="compositionally biased region" description="Low complexity" evidence="1">
    <location>
        <begin position="28"/>
        <end position="52"/>
    </location>
</feature>
<organism evidence="2 3">
    <name type="scientific">Nonomuraea endophytica</name>
    <dbReference type="NCBI Taxonomy" id="714136"/>
    <lineage>
        <taxon>Bacteria</taxon>
        <taxon>Bacillati</taxon>
        <taxon>Actinomycetota</taxon>
        <taxon>Actinomycetes</taxon>
        <taxon>Streptosporangiales</taxon>
        <taxon>Streptosporangiaceae</taxon>
        <taxon>Nonomuraea</taxon>
    </lineage>
</organism>
<dbReference type="AlphaFoldDB" id="A0A7W8EDB0"/>
<feature type="region of interest" description="Disordered" evidence="1">
    <location>
        <begin position="13"/>
        <end position="52"/>
    </location>
</feature>
<dbReference type="RefSeq" id="WP_184959809.1">
    <property type="nucleotide sequence ID" value="NZ_JACHIN010000002.1"/>
</dbReference>
<name>A0A7W8EDB0_9ACTN</name>
<evidence type="ECO:0000313" key="3">
    <source>
        <dbReference type="Proteomes" id="UP000568380"/>
    </source>
</evidence>
<dbReference type="EMBL" id="JACHIN010000002">
    <property type="protein sequence ID" value="MBB5076375.1"/>
    <property type="molecule type" value="Genomic_DNA"/>
</dbReference>
<sequence>MTSAYFEELEALLDDAESEDFDERTRRPPATVRTPPRQSSFVQRSAPSAASQSQVQAAARNLDSKIETLSTAVRALETRTDALTTAQDRQTALLRREVAGRRKAADGLRTDLQQTKMLAVLLPMLTQQAVESTDDNGRPVRVLTQSQNPLTMILPLLLLTQPPSGADGNKGAFGDPTMLILLLTAFNR</sequence>
<protein>
    <submittedName>
        <fullName evidence="2">Putative RNase H-like nuclease (RuvC/YqgF family)</fullName>
    </submittedName>
</protein>
<evidence type="ECO:0000313" key="2">
    <source>
        <dbReference type="EMBL" id="MBB5076375.1"/>
    </source>
</evidence>
<reference evidence="2 3" key="1">
    <citation type="submission" date="2020-08" db="EMBL/GenBank/DDBJ databases">
        <title>Genomic Encyclopedia of Type Strains, Phase IV (KMG-IV): sequencing the most valuable type-strain genomes for metagenomic binning, comparative biology and taxonomic classification.</title>
        <authorList>
            <person name="Goeker M."/>
        </authorList>
    </citation>
    <scope>NUCLEOTIDE SEQUENCE [LARGE SCALE GENOMIC DNA]</scope>
    <source>
        <strain evidence="2 3">DSM 45385</strain>
    </source>
</reference>
<comment type="caution">
    <text evidence="2">The sequence shown here is derived from an EMBL/GenBank/DDBJ whole genome shotgun (WGS) entry which is preliminary data.</text>
</comment>